<accession>A0A1D2NEB9</accession>
<gene>
    <name evidence="1" type="ORF">Ocin01_03065</name>
</gene>
<evidence type="ECO:0000313" key="2">
    <source>
        <dbReference type="Proteomes" id="UP000094527"/>
    </source>
</evidence>
<dbReference type="AlphaFoldDB" id="A0A1D2NEB9"/>
<proteinExistence type="predicted"/>
<organism evidence="1 2">
    <name type="scientific">Orchesella cincta</name>
    <name type="common">Springtail</name>
    <name type="synonym">Podura cincta</name>
    <dbReference type="NCBI Taxonomy" id="48709"/>
    <lineage>
        <taxon>Eukaryota</taxon>
        <taxon>Metazoa</taxon>
        <taxon>Ecdysozoa</taxon>
        <taxon>Arthropoda</taxon>
        <taxon>Hexapoda</taxon>
        <taxon>Collembola</taxon>
        <taxon>Entomobryomorpha</taxon>
        <taxon>Entomobryoidea</taxon>
        <taxon>Orchesellidae</taxon>
        <taxon>Orchesellinae</taxon>
        <taxon>Orchesella</taxon>
    </lineage>
</organism>
<name>A0A1D2NEB9_ORCCI</name>
<evidence type="ECO:0000313" key="1">
    <source>
        <dbReference type="EMBL" id="ODN03589.1"/>
    </source>
</evidence>
<reference evidence="1 2" key="1">
    <citation type="journal article" date="2016" name="Genome Biol. Evol.">
        <title>Gene Family Evolution Reflects Adaptation to Soil Environmental Stressors in the Genome of the Collembolan Orchesella cincta.</title>
        <authorList>
            <person name="Faddeeva-Vakhrusheva A."/>
            <person name="Derks M.F."/>
            <person name="Anvar S.Y."/>
            <person name="Agamennone V."/>
            <person name="Suring W."/>
            <person name="Smit S."/>
            <person name="van Straalen N.M."/>
            <person name="Roelofs D."/>
        </authorList>
    </citation>
    <scope>NUCLEOTIDE SEQUENCE [LARGE SCALE GENOMIC DNA]</scope>
    <source>
        <tissue evidence="1">Mixed pool</tissue>
    </source>
</reference>
<dbReference type="Proteomes" id="UP000094527">
    <property type="component" value="Unassembled WGS sequence"/>
</dbReference>
<sequence length="84" mass="9740">MKESKLKVENVEDHANTIVKSLRRVEKKTSTRTVKQTGKRQKGMRIQAYYVSAISSWHFSRLTNTVVGNEEGPRRLTKLVYENC</sequence>
<dbReference type="EMBL" id="LJIJ01000068">
    <property type="protein sequence ID" value="ODN03589.1"/>
    <property type="molecule type" value="Genomic_DNA"/>
</dbReference>
<comment type="caution">
    <text evidence="1">The sequence shown here is derived from an EMBL/GenBank/DDBJ whole genome shotgun (WGS) entry which is preliminary data.</text>
</comment>
<protein>
    <submittedName>
        <fullName evidence="1">Uncharacterized protein</fullName>
    </submittedName>
</protein>
<keyword evidence="2" id="KW-1185">Reference proteome</keyword>